<sequence length="393" mass="45851">MPKYNQPRKTWQYSNEFKAKAVQLTYLDNVKIKDVATTLDIHPFMLSRWRKEYREGKIVADKRKKVTSLTSEKKEMDRLKKLEKENARLKQENDLPKKVATVSSGTTSERFGFIQRYGRKLGITYLCKWLGVSRSGYYDWVKRTPSIRVTADRILTKKIAYIHAQSRETYGSPRVHNALKQQGINVGQKRVARLMRESGLKGRVVTVTRRTPNLRRFQQAGENLRLKSPAPRKCNEQWVADLTYIKVDKRYQYLITIMDVYSRKILGWSLCVTRTADDVLPLLKRVIRKRKPKPGLIFHTDRGIEFIAYAVQSELKKHGLERSHNRLGHCTDNAHMESFYHSLKGEMVRGRKFKNTEELRSALSSYIDGFYNRSRLHSGIGYTNPIDYEARAA</sequence>
<dbReference type="NCBIfam" id="NF033516">
    <property type="entry name" value="transpos_IS3"/>
    <property type="match status" value="1"/>
</dbReference>
<dbReference type="PROSITE" id="PS50994">
    <property type="entry name" value="INTEGRASE"/>
    <property type="match status" value="1"/>
</dbReference>
<proteinExistence type="inferred from homology"/>
<evidence type="ECO:0000259" key="2">
    <source>
        <dbReference type="PROSITE" id="PS50994"/>
    </source>
</evidence>
<dbReference type="InterPro" id="IPR050900">
    <property type="entry name" value="Transposase_IS3/IS150/IS904"/>
</dbReference>
<dbReference type="Gene3D" id="3.30.420.10">
    <property type="entry name" value="Ribonuclease H-like superfamily/Ribonuclease H"/>
    <property type="match status" value="1"/>
</dbReference>
<dbReference type="PANTHER" id="PTHR46889">
    <property type="entry name" value="TRANSPOSASE INSF FOR INSERTION SEQUENCE IS3B-RELATED"/>
    <property type="match status" value="1"/>
</dbReference>
<protein>
    <submittedName>
        <fullName evidence="3">IS3 family transposase</fullName>
    </submittedName>
</protein>
<evidence type="ECO:0000313" key="3">
    <source>
        <dbReference type="EMBL" id="MEM5536023.1"/>
    </source>
</evidence>
<dbReference type="Pfam" id="PF00665">
    <property type="entry name" value="rve"/>
    <property type="match status" value="1"/>
</dbReference>
<comment type="similarity">
    <text evidence="1">Belongs to the transposase 8 family.</text>
</comment>
<dbReference type="InterPro" id="IPR012337">
    <property type="entry name" value="RNaseH-like_sf"/>
</dbReference>
<feature type="domain" description="Integrase catalytic" evidence="2">
    <location>
        <begin position="227"/>
        <end position="393"/>
    </location>
</feature>
<dbReference type="Gene3D" id="1.10.10.60">
    <property type="entry name" value="Homeodomain-like"/>
    <property type="match status" value="1"/>
</dbReference>
<dbReference type="Pfam" id="PF13333">
    <property type="entry name" value="rve_2"/>
    <property type="match status" value="1"/>
</dbReference>
<dbReference type="InterPro" id="IPR048020">
    <property type="entry name" value="Transpos_IS3"/>
</dbReference>
<comment type="caution">
    <text evidence="3">The sequence shown here is derived from an EMBL/GenBank/DDBJ whole genome shotgun (WGS) entry which is preliminary data.</text>
</comment>
<reference evidence="3 4" key="1">
    <citation type="submission" date="2024-03" db="EMBL/GenBank/DDBJ databases">
        <title>Community enrichment and isolation of bacterial strains for fucoidan degradation.</title>
        <authorList>
            <person name="Sichert A."/>
        </authorList>
    </citation>
    <scope>NUCLEOTIDE SEQUENCE [LARGE SCALE GENOMIC DNA]</scope>
    <source>
        <strain evidence="3 4">AS76</strain>
    </source>
</reference>
<dbReference type="RefSeq" id="WP_342854060.1">
    <property type="nucleotide sequence ID" value="NZ_JBBMRA010000004.1"/>
</dbReference>
<evidence type="ECO:0000313" key="4">
    <source>
        <dbReference type="Proteomes" id="UP001449225"/>
    </source>
</evidence>
<dbReference type="EMBL" id="JBBMRA010000004">
    <property type="protein sequence ID" value="MEM5536023.1"/>
    <property type="molecule type" value="Genomic_DNA"/>
</dbReference>
<keyword evidence="4" id="KW-1185">Reference proteome</keyword>
<organism evidence="3 4">
    <name type="scientific">Neptuniibacter pectenicola</name>
    <dbReference type="NCBI Taxonomy" id="1806669"/>
    <lineage>
        <taxon>Bacteria</taxon>
        <taxon>Pseudomonadati</taxon>
        <taxon>Pseudomonadota</taxon>
        <taxon>Gammaproteobacteria</taxon>
        <taxon>Oceanospirillales</taxon>
        <taxon>Oceanospirillaceae</taxon>
        <taxon>Neptuniibacter</taxon>
    </lineage>
</organism>
<accession>A0ABU9TQN3</accession>
<evidence type="ECO:0000256" key="1">
    <source>
        <dbReference type="ARBA" id="ARBA00009964"/>
    </source>
</evidence>
<dbReference type="Pfam" id="PF01527">
    <property type="entry name" value="HTH_Tnp_1"/>
    <property type="match status" value="1"/>
</dbReference>
<dbReference type="SUPFAM" id="SSF53098">
    <property type="entry name" value="Ribonuclease H-like"/>
    <property type="match status" value="1"/>
</dbReference>
<dbReference type="PANTHER" id="PTHR46889:SF4">
    <property type="entry name" value="TRANSPOSASE INSO FOR INSERTION SEQUENCE ELEMENT IS911B-RELATED"/>
    <property type="match status" value="1"/>
</dbReference>
<dbReference type="InterPro" id="IPR001584">
    <property type="entry name" value="Integrase_cat-core"/>
</dbReference>
<dbReference type="Pfam" id="PF13276">
    <property type="entry name" value="HTH_21"/>
    <property type="match status" value="1"/>
</dbReference>
<dbReference type="SUPFAM" id="SSF46689">
    <property type="entry name" value="Homeodomain-like"/>
    <property type="match status" value="1"/>
</dbReference>
<gene>
    <name evidence="3" type="ORF">WNY58_06420</name>
</gene>
<dbReference type="InterPro" id="IPR025948">
    <property type="entry name" value="HTH-like_dom"/>
</dbReference>
<dbReference type="InterPro" id="IPR002514">
    <property type="entry name" value="Transposase_8"/>
</dbReference>
<dbReference type="Proteomes" id="UP001449225">
    <property type="component" value="Unassembled WGS sequence"/>
</dbReference>
<name>A0ABU9TQN3_9GAMM</name>
<dbReference type="InterPro" id="IPR009057">
    <property type="entry name" value="Homeodomain-like_sf"/>
</dbReference>
<dbReference type="InterPro" id="IPR036397">
    <property type="entry name" value="RNaseH_sf"/>
</dbReference>